<feature type="transmembrane region" description="Helical" evidence="10">
    <location>
        <begin position="1215"/>
        <end position="1233"/>
    </location>
</feature>
<keyword evidence="7 10" id="KW-0472">Membrane</keyword>
<dbReference type="PANTHER" id="PTHR21137">
    <property type="entry name" value="ODORANT RECEPTOR"/>
    <property type="match status" value="1"/>
</dbReference>
<evidence type="ECO:0000256" key="4">
    <source>
        <dbReference type="ARBA" id="ARBA00022692"/>
    </source>
</evidence>
<feature type="transmembrane region" description="Helical" evidence="10">
    <location>
        <begin position="1088"/>
        <end position="1106"/>
    </location>
</feature>
<feature type="transmembrane region" description="Helical" evidence="10">
    <location>
        <begin position="1118"/>
        <end position="1137"/>
    </location>
</feature>
<dbReference type="GO" id="GO:0004984">
    <property type="term" value="F:olfactory receptor activity"/>
    <property type="evidence" value="ECO:0007669"/>
    <property type="project" value="InterPro"/>
</dbReference>
<feature type="transmembrane region" description="Helical" evidence="10">
    <location>
        <begin position="482"/>
        <end position="503"/>
    </location>
</feature>
<evidence type="ECO:0000256" key="10">
    <source>
        <dbReference type="SAM" id="Phobius"/>
    </source>
</evidence>
<keyword evidence="9" id="KW-0807">Transducer</keyword>
<dbReference type="STRING" id="471704.A0A151JLL9"/>
<evidence type="ECO:0000256" key="1">
    <source>
        <dbReference type="ARBA" id="ARBA00004651"/>
    </source>
</evidence>
<keyword evidence="2" id="KW-1003">Cell membrane</keyword>
<feature type="transmembrane region" description="Helical" evidence="10">
    <location>
        <begin position="694"/>
        <end position="717"/>
    </location>
</feature>
<reference evidence="11 12" key="1">
    <citation type="submission" date="2015-09" db="EMBL/GenBank/DDBJ databases">
        <title>Trachymyrmex cornetzi WGS genome.</title>
        <authorList>
            <person name="Nygaard S."/>
            <person name="Hu H."/>
            <person name="Boomsma J."/>
            <person name="Zhang G."/>
        </authorList>
    </citation>
    <scope>NUCLEOTIDE SEQUENCE [LARGE SCALE GENOMIC DNA]</scope>
    <source>
        <strain evidence="11">Tcor2-1</strain>
        <tissue evidence="11">Whole body</tissue>
    </source>
</reference>
<feature type="transmembrane region" description="Helical" evidence="10">
    <location>
        <begin position="35"/>
        <end position="59"/>
    </location>
</feature>
<keyword evidence="4 10" id="KW-0812">Transmembrane</keyword>
<evidence type="ECO:0000256" key="9">
    <source>
        <dbReference type="ARBA" id="ARBA00023224"/>
    </source>
</evidence>
<dbReference type="PANTHER" id="PTHR21137:SF35">
    <property type="entry name" value="ODORANT RECEPTOR 19A-RELATED"/>
    <property type="match status" value="1"/>
</dbReference>
<organism evidence="11 12">
    <name type="scientific">Trachymyrmex cornetzi</name>
    <dbReference type="NCBI Taxonomy" id="471704"/>
    <lineage>
        <taxon>Eukaryota</taxon>
        <taxon>Metazoa</taxon>
        <taxon>Ecdysozoa</taxon>
        <taxon>Arthropoda</taxon>
        <taxon>Hexapoda</taxon>
        <taxon>Insecta</taxon>
        <taxon>Pterygota</taxon>
        <taxon>Neoptera</taxon>
        <taxon>Endopterygota</taxon>
        <taxon>Hymenoptera</taxon>
        <taxon>Apocrita</taxon>
        <taxon>Aculeata</taxon>
        <taxon>Formicoidea</taxon>
        <taxon>Formicidae</taxon>
        <taxon>Myrmicinae</taxon>
        <taxon>Trachymyrmex</taxon>
    </lineage>
</organism>
<evidence type="ECO:0000256" key="2">
    <source>
        <dbReference type="ARBA" id="ARBA00022475"/>
    </source>
</evidence>
<evidence type="ECO:0008006" key="13">
    <source>
        <dbReference type="Google" id="ProtNLM"/>
    </source>
</evidence>
<keyword evidence="5" id="KW-0552">Olfaction</keyword>
<dbReference type="GO" id="GO:0007165">
    <property type="term" value="P:signal transduction"/>
    <property type="evidence" value="ECO:0007669"/>
    <property type="project" value="UniProtKB-KW"/>
</dbReference>
<feature type="transmembrane region" description="Helical" evidence="10">
    <location>
        <begin position="994"/>
        <end position="1012"/>
    </location>
</feature>
<evidence type="ECO:0000256" key="6">
    <source>
        <dbReference type="ARBA" id="ARBA00022989"/>
    </source>
</evidence>
<dbReference type="GO" id="GO:0005549">
    <property type="term" value="F:odorant binding"/>
    <property type="evidence" value="ECO:0007669"/>
    <property type="project" value="InterPro"/>
</dbReference>
<sequence length="1533" mass="177006">MDERKNIWQSRFYTVPRTYMSLVGIWPYHRFRDRCFLFVPMFTFSITILIPQLLYLLIAAADLDDVFSCTPSMWITIIFSFKLGWLMMNNKKLKTCLKTMEDDWLSLNTDVERNILQRHTAYGRYITLTYGIFMQFVGILLISKSVVVMLLEDTSDATISSLVAEAKLPLRVEYGEMLNQYLYPMAIHCYLAVFSHISITIAVDSCYIALIRHACGMFAIVGHTLEHIGKDSNDNFDLKPDKVKDDNYNRTLGCLRKHLHVIQFAELIESTFTNIFLVSVCLNMIGGSMIGIQVVLNLNDAKDIVEPFAIYIAQLIHLFLQFWPAQFLLDYSILPYESMSLLPCKITAGKIVPLTIENFGRVLMNLERNTSDISVPIIIYTAQFIHLFLHFWNAQFLLDYSVLPYKSICKANWYYTSQKCQKLLLLIMNRTTTPCKITAGKIVILSIESFATVKICLNTIRKDWLSANTDVERIILQRHTRYGQYLAVFYAAFMHVTSGLFIFKPIMLTLVTNDINVTKSIPFISRLPFRVEYGEKFNQYIYPITVHSYTAVFAHVFATIAVDGLYYCLIQHACGMFSIIGYTLENIGKNNDDTFDAKQAKIQDNNYNKTLYCLRRHLLALYLLIGSITLDDVFECLPSLIISITFSSKLLIIMLNSEKVKICLNIIRKDWLSINTDIERIILQRHTRYGQYLAAFYAASFHINLFLMHTTASLFVVKPIMLTLMADDIINITKSSIPFESRLPFRVEYGKKFNQYIYPIAVHSYVAVVAHSFATVVADALYYTLIQHACGMFSIIGNVLENIGKNDTNEFDAKSNKTKDYNYYKTLRCLRRHLGVIEYEDVCHSRYYFVLRLYLTISGLWPYHKLRDRCIRFVSLFVFSFTIVIPQVYLLKVFTVSEFTLLQKLVKICLNVIQKDWQSVNSVEKEILERHSKYGQHLATFYAVLMHTTASLFVVKPIMLTLMADDIINITKSSIPFESRLPFRVEYGKKFNQYIYPIAVHSYVAVVAHSFATVVADALYYTLIQHACGMFSIIGNVLENIGKNDTNEFDAKSNKTKDYNYYKTLRCLRRHLGVIEFAEHIESVYTKIFLINLNFNMVIGSLYGIQMLINLDKNTNDIVAPISMYFGQLIHLFLHFWQGQFLLDYSILPYESICRANWYYTSQRCRKLLLLMMYRTAIPCKITAGKLMILSIDNFATILYLLIGSTTLDDIFECAPSIFISIIFSFKILVIMLNSEKLKTCLNIIQKDWLSLNTNVEKIILERHTKYGQHLETFYAVFMHTTACLFMLKPIVLTLTANDVFNVTKSSITYASRLPFHVEYGEKFNQYIYPIAVHNYAAVVAHSFATIAVDGLYYSLIQHACGMFSIIGNTLENIGKNNEENFDAKPIKVKDDNYKKTLHCLRKHIIVMEFAEHIESLFTKIFLMTLNLNMIGSSMTGIQVLMHLDKGANDIIGPLTIYVAVLIHLFLHFRQGQFLLDYSILPYESICRANWYYTSQRCRKLLLLMMYKTAIPCRITTGKLMILSIDNFAMVNI</sequence>
<dbReference type="InterPro" id="IPR004117">
    <property type="entry name" value="7tm6_olfct_rcpt"/>
</dbReference>
<feature type="transmembrane region" description="Helical" evidence="10">
    <location>
        <begin position="934"/>
        <end position="955"/>
    </location>
</feature>
<keyword evidence="12" id="KW-1185">Reference proteome</keyword>
<keyword evidence="8" id="KW-0675">Receptor</keyword>
<feature type="transmembrane region" description="Helical" evidence="10">
    <location>
        <begin position="71"/>
        <end position="88"/>
    </location>
</feature>
<feature type="transmembrane region" description="Helical" evidence="10">
    <location>
        <begin position="756"/>
        <end position="774"/>
    </location>
</feature>
<dbReference type="Proteomes" id="UP000078492">
    <property type="component" value="Unassembled WGS sequence"/>
</dbReference>
<protein>
    <recommendedName>
        <fullName evidence="13">Odorant receptor 13a</fullName>
    </recommendedName>
</protein>
<gene>
    <name evidence="11" type="ORF">ALC57_03925</name>
</gene>
<dbReference type="EMBL" id="KQ978993">
    <property type="protein sequence ID" value="KYN26699.1"/>
    <property type="molecule type" value="Genomic_DNA"/>
</dbReference>
<feature type="transmembrane region" description="Helical" evidence="10">
    <location>
        <begin position="870"/>
        <end position="891"/>
    </location>
</feature>
<keyword evidence="6 10" id="KW-1133">Transmembrane helix</keyword>
<evidence type="ECO:0000313" key="12">
    <source>
        <dbReference type="Proteomes" id="UP000078492"/>
    </source>
</evidence>
<feature type="transmembrane region" description="Helical" evidence="10">
    <location>
        <begin position="546"/>
        <end position="569"/>
    </location>
</feature>
<feature type="transmembrane region" description="Helical" evidence="10">
    <location>
        <begin position="1417"/>
        <end position="1439"/>
    </location>
</feature>
<feature type="transmembrane region" description="Helical" evidence="10">
    <location>
        <begin position="181"/>
        <end position="203"/>
    </location>
</feature>
<feature type="transmembrane region" description="Helical" evidence="10">
    <location>
        <begin position="1451"/>
        <end position="1469"/>
    </location>
</feature>
<name>A0A151JLL9_9HYME</name>
<accession>A0A151JLL9</accession>
<evidence type="ECO:0000256" key="3">
    <source>
        <dbReference type="ARBA" id="ARBA00022606"/>
    </source>
</evidence>
<dbReference type="Pfam" id="PF02949">
    <property type="entry name" value="7tm_6"/>
    <property type="match status" value="5"/>
</dbReference>
<keyword evidence="3" id="KW-0716">Sensory transduction</keyword>
<evidence type="ECO:0000256" key="5">
    <source>
        <dbReference type="ARBA" id="ARBA00022725"/>
    </source>
</evidence>
<evidence type="ECO:0000313" key="11">
    <source>
        <dbReference type="EMBL" id="KYN26699.1"/>
    </source>
</evidence>
<feature type="transmembrane region" description="Helical" evidence="10">
    <location>
        <begin position="1182"/>
        <end position="1203"/>
    </location>
</feature>
<feature type="transmembrane region" description="Helical" evidence="10">
    <location>
        <begin position="308"/>
        <end position="329"/>
    </location>
</feature>
<feature type="transmembrane region" description="Helical" evidence="10">
    <location>
        <begin position="275"/>
        <end position="296"/>
    </location>
</feature>
<evidence type="ECO:0000256" key="8">
    <source>
        <dbReference type="ARBA" id="ARBA00023170"/>
    </source>
</evidence>
<evidence type="ECO:0000256" key="7">
    <source>
        <dbReference type="ARBA" id="ARBA00023136"/>
    </source>
</evidence>
<proteinExistence type="predicted"/>
<dbReference type="GO" id="GO:0005886">
    <property type="term" value="C:plasma membrane"/>
    <property type="evidence" value="ECO:0007669"/>
    <property type="project" value="UniProtKB-SubCell"/>
</dbReference>
<feature type="transmembrane region" description="Helical" evidence="10">
    <location>
        <begin position="122"/>
        <end position="142"/>
    </location>
</feature>
<comment type="subcellular location">
    <subcellularLocation>
        <location evidence="1">Cell membrane</location>
        <topology evidence="1">Multi-pass membrane protein</topology>
    </subcellularLocation>
</comment>